<evidence type="ECO:0000313" key="1">
    <source>
        <dbReference type="EMBL" id="EIE18705.1"/>
    </source>
</evidence>
<proteinExistence type="predicted"/>
<dbReference type="Proteomes" id="UP000007264">
    <property type="component" value="Unassembled WGS sequence"/>
</dbReference>
<evidence type="ECO:0000313" key="2">
    <source>
        <dbReference type="Proteomes" id="UP000007264"/>
    </source>
</evidence>
<dbReference type="RefSeq" id="XP_005643249.1">
    <property type="nucleotide sequence ID" value="XM_005643192.1"/>
</dbReference>
<keyword evidence="2" id="KW-1185">Reference proteome</keyword>
<dbReference type="EMBL" id="AGSI01000022">
    <property type="protein sequence ID" value="EIE18705.1"/>
    <property type="molecule type" value="Genomic_DNA"/>
</dbReference>
<dbReference type="AlphaFoldDB" id="I0YJY6"/>
<protein>
    <submittedName>
        <fullName evidence="1">Uncharacterized protein</fullName>
    </submittedName>
</protein>
<organism evidence="1 2">
    <name type="scientific">Coccomyxa subellipsoidea (strain C-169)</name>
    <name type="common">Green microalga</name>
    <dbReference type="NCBI Taxonomy" id="574566"/>
    <lineage>
        <taxon>Eukaryota</taxon>
        <taxon>Viridiplantae</taxon>
        <taxon>Chlorophyta</taxon>
        <taxon>core chlorophytes</taxon>
        <taxon>Trebouxiophyceae</taxon>
        <taxon>Trebouxiophyceae incertae sedis</taxon>
        <taxon>Coccomyxaceae</taxon>
        <taxon>Coccomyxa</taxon>
        <taxon>Coccomyxa subellipsoidea</taxon>
    </lineage>
</organism>
<comment type="caution">
    <text evidence="1">The sequence shown here is derived from an EMBL/GenBank/DDBJ whole genome shotgun (WGS) entry which is preliminary data.</text>
</comment>
<name>I0YJY6_COCSC</name>
<dbReference type="GeneID" id="17036634"/>
<dbReference type="KEGG" id="csl:COCSUDRAFT_34466"/>
<accession>I0YJY6</accession>
<sequence length="76" mass="8340">MARPACVGKPLYTGRASAELHSLLGALRATRGCTPVLHNTNFYLRRSEFERRIMLVPKEGARVGASEAQNFVIPQG</sequence>
<reference evidence="1 2" key="1">
    <citation type="journal article" date="2012" name="Genome Biol.">
        <title>The genome of the polar eukaryotic microalga coccomyxa subellipsoidea reveals traits of cold adaptation.</title>
        <authorList>
            <person name="Blanc G."/>
            <person name="Agarkova I."/>
            <person name="Grimwood J."/>
            <person name="Kuo A."/>
            <person name="Brueggeman A."/>
            <person name="Dunigan D."/>
            <person name="Gurnon J."/>
            <person name="Ladunga I."/>
            <person name="Lindquist E."/>
            <person name="Lucas S."/>
            <person name="Pangilinan J."/>
            <person name="Proschold T."/>
            <person name="Salamov A."/>
            <person name="Schmutz J."/>
            <person name="Weeks D."/>
            <person name="Yamada T."/>
            <person name="Claverie J.M."/>
            <person name="Grigoriev I."/>
            <person name="Van Etten J."/>
            <person name="Lomsadze A."/>
            <person name="Borodovsky M."/>
        </authorList>
    </citation>
    <scope>NUCLEOTIDE SEQUENCE [LARGE SCALE GENOMIC DNA]</scope>
    <source>
        <strain evidence="1 2">C-169</strain>
    </source>
</reference>
<gene>
    <name evidence="1" type="ORF">COCSUDRAFT_34466</name>
</gene>